<evidence type="ECO:0000313" key="2">
    <source>
        <dbReference type="EMBL" id="KDN81353.1"/>
    </source>
</evidence>
<evidence type="ECO:0000313" key="3">
    <source>
        <dbReference type="Proteomes" id="UP000027178"/>
    </source>
</evidence>
<comment type="caution">
    <text evidence="2">The sequence shown here is derived from an EMBL/GenBank/DDBJ whole genome shotgun (WGS) entry which is preliminary data.</text>
</comment>
<dbReference type="AlphaFoldDB" id="A0A066YIP1"/>
<gene>
    <name evidence="2" type="ORF">KCH_69850</name>
</gene>
<sequence length="62" mass="7295">MELISRSSLRRSAWTGRHPPATAEHLPPRFPRVLPSRPPYAAHPRRRMGLTARLDSRYDHRR</sequence>
<proteinExistence type="predicted"/>
<dbReference type="EMBL" id="JNBY01000148">
    <property type="protein sequence ID" value="KDN81353.1"/>
    <property type="molecule type" value="Genomic_DNA"/>
</dbReference>
<protein>
    <submittedName>
        <fullName evidence="2">Uncharacterized protein</fullName>
    </submittedName>
</protein>
<accession>A0A066YIP1</accession>
<name>A0A066YIP1_9ACTN</name>
<reference evidence="2 3" key="1">
    <citation type="submission" date="2014-05" db="EMBL/GenBank/DDBJ databases">
        <title>Draft Genome Sequence of Kitasatospora cheerisanensis KCTC 2395.</title>
        <authorList>
            <person name="Nam D.H."/>
        </authorList>
    </citation>
    <scope>NUCLEOTIDE SEQUENCE [LARGE SCALE GENOMIC DNA]</scope>
    <source>
        <strain evidence="2 3">KCTC 2395</strain>
    </source>
</reference>
<dbReference type="Proteomes" id="UP000027178">
    <property type="component" value="Unassembled WGS sequence"/>
</dbReference>
<evidence type="ECO:0000256" key="1">
    <source>
        <dbReference type="SAM" id="MobiDB-lite"/>
    </source>
</evidence>
<organism evidence="2 3">
    <name type="scientific">Kitasatospora cheerisanensis KCTC 2395</name>
    <dbReference type="NCBI Taxonomy" id="1348663"/>
    <lineage>
        <taxon>Bacteria</taxon>
        <taxon>Bacillati</taxon>
        <taxon>Actinomycetota</taxon>
        <taxon>Actinomycetes</taxon>
        <taxon>Kitasatosporales</taxon>
        <taxon>Streptomycetaceae</taxon>
        <taxon>Kitasatospora</taxon>
    </lineage>
</organism>
<feature type="region of interest" description="Disordered" evidence="1">
    <location>
        <begin position="1"/>
        <end position="62"/>
    </location>
</feature>
<keyword evidence="3" id="KW-1185">Reference proteome</keyword>
<dbReference type="HOGENOM" id="CLU_2898248_0_0_11"/>